<protein>
    <recommendedName>
        <fullName evidence="1">Cyclic nucleotide-binding domain-containing protein</fullName>
    </recommendedName>
</protein>
<dbReference type="InterPro" id="IPR000595">
    <property type="entry name" value="cNMP-bd_dom"/>
</dbReference>
<evidence type="ECO:0000259" key="1">
    <source>
        <dbReference type="PROSITE" id="PS50042"/>
    </source>
</evidence>
<name>A0A0P1E0L6_9RHOB</name>
<dbReference type="AlphaFoldDB" id="A0A0P1E0L6"/>
<evidence type="ECO:0000313" key="2">
    <source>
        <dbReference type="EMBL" id="CUH41266.1"/>
    </source>
</evidence>
<keyword evidence="3" id="KW-1185">Reference proteome</keyword>
<dbReference type="Proteomes" id="UP000050786">
    <property type="component" value="Unassembled WGS sequence"/>
</dbReference>
<dbReference type="Gene3D" id="2.60.120.10">
    <property type="entry name" value="Jelly Rolls"/>
    <property type="match status" value="1"/>
</dbReference>
<reference evidence="3" key="1">
    <citation type="submission" date="2015-09" db="EMBL/GenBank/DDBJ databases">
        <authorList>
            <person name="Rodrigo-Torres L."/>
            <person name="Arahal D.R."/>
        </authorList>
    </citation>
    <scope>NUCLEOTIDE SEQUENCE [LARGE SCALE GENOMIC DNA]</scope>
    <source>
        <strain evidence="3">CECT 4293</strain>
    </source>
</reference>
<dbReference type="InterPro" id="IPR018490">
    <property type="entry name" value="cNMP-bd_dom_sf"/>
</dbReference>
<proteinExistence type="predicted"/>
<evidence type="ECO:0000313" key="3">
    <source>
        <dbReference type="Proteomes" id="UP000050786"/>
    </source>
</evidence>
<gene>
    <name evidence="2" type="ORF">RUM4293_00134</name>
</gene>
<dbReference type="PROSITE" id="PS50042">
    <property type="entry name" value="CNMP_BINDING_3"/>
    <property type="match status" value="1"/>
</dbReference>
<dbReference type="CDD" id="cd00038">
    <property type="entry name" value="CAP_ED"/>
    <property type="match status" value="1"/>
</dbReference>
<organism evidence="2 3">
    <name type="scientific">Ruegeria atlantica</name>
    <dbReference type="NCBI Taxonomy" id="81569"/>
    <lineage>
        <taxon>Bacteria</taxon>
        <taxon>Pseudomonadati</taxon>
        <taxon>Pseudomonadota</taxon>
        <taxon>Alphaproteobacteria</taxon>
        <taxon>Rhodobacterales</taxon>
        <taxon>Roseobacteraceae</taxon>
        <taxon>Ruegeria</taxon>
    </lineage>
</organism>
<dbReference type="RefSeq" id="WP_058271415.1">
    <property type="nucleotide sequence ID" value="NZ_CYPS01000007.1"/>
</dbReference>
<dbReference type="EMBL" id="CYPS01000007">
    <property type="protein sequence ID" value="CUH41266.1"/>
    <property type="molecule type" value="Genomic_DNA"/>
</dbReference>
<dbReference type="InterPro" id="IPR014710">
    <property type="entry name" value="RmlC-like_jellyroll"/>
</dbReference>
<sequence>MEIHQKTIEEFMMELPDKDRETLVKAFKIRNCPIGSYMSSQGERDENEYFLLGGRARSVVTDAEGAEVTLNLYAAPMVITPNMARTSGGCSLVDIEILDDAVAAAMPAGQLMDLMVNFESIREWGNNLMREELTRKVGREWCLAVLSARQRLEWFRKVHPGYEALFAHFHIASYLGMTPVTLSRARNQ</sequence>
<accession>A0A0P1E0L6</accession>
<dbReference type="SUPFAM" id="SSF51206">
    <property type="entry name" value="cAMP-binding domain-like"/>
    <property type="match status" value="1"/>
</dbReference>
<feature type="domain" description="Cyclic nucleotide-binding" evidence="1">
    <location>
        <begin position="11"/>
        <end position="70"/>
    </location>
</feature>